<dbReference type="PANTHER" id="PTHR11803">
    <property type="entry name" value="2-IMINOBUTANOATE/2-IMINOPROPANOATE DEAMINASE RIDA"/>
    <property type="match status" value="1"/>
</dbReference>
<dbReference type="SUPFAM" id="SSF55298">
    <property type="entry name" value="YjgF-like"/>
    <property type="match status" value="2"/>
</dbReference>
<dbReference type="GO" id="GO:0019239">
    <property type="term" value="F:deaminase activity"/>
    <property type="evidence" value="ECO:0007669"/>
    <property type="project" value="TreeGrafter"/>
</dbReference>
<dbReference type="PANTHER" id="PTHR11803:SF39">
    <property type="entry name" value="2-IMINOBUTANOATE_2-IMINOPROPANOATE DEAMINASE"/>
    <property type="match status" value="1"/>
</dbReference>
<dbReference type="HOGENOM" id="CLU_062425_0_0_0"/>
<evidence type="ECO:0000313" key="1">
    <source>
        <dbReference type="EMBL" id="ADE53960.1"/>
    </source>
</evidence>
<dbReference type="AlphaFoldDB" id="D5EQW7"/>
<name>D5EQW7_CORAD</name>
<dbReference type="Pfam" id="PF01042">
    <property type="entry name" value="Ribonuc_L-PSP"/>
    <property type="match status" value="1"/>
</dbReference>
<dbReference type="KEGG" id="caa:Caka_0938"/>
<dbReference type="eggNOG" id="COG0251">
    <property type="taxonomic scope" value="Bacteria"/>
</dbReference>
<dbReference type="Gene3D" id="3.30.1330.40">
    <property type="entry name" value="RutC-like"/>
    <property type="match status" value="2"/>
</dbReference>
<dbReference type="RefSeq" id="WP_013042684.1">
    <property type="nucleotide sequence ID" value="NC_014008.1"/>
</dbReference>
<dbReference type="InterPro" id="IPR035959">
    <property type="entry name" value="RutC-like_sf"/>
</dbReference>
<keyword evidence="2" id="KW-1185">Reference proteome</keyword>
<protein>
    <submittedName>
        <fullName evidence="1">Endoribonuclease L-PSP</fullName>
    </submittedName>
</protein>
<dbReference type="EMBL" id="CP001998">
    <property type="protein sequence ID" value="ADE53960.1"/>
    <property type="molecule type" value="Genomic_DNA"/>
</dbReference>
<evidence type="ECO:0000313" key="2">
    <source>
        <dbReference type="Proteomes" id="UP000000925"/>
    </source>
</evidence>
<accession>D5EQW7</accession>
<dbReference type="GO" id="GO:0005829">
    <property type="term" value="C:cytosol"/>
    <property type="evidence" value="ECO:0007669"/>
    <property type="project" value="TreeGrafter"/>
</dbReference>
<dbReference type="InterPro" id="IPR006175">
    <property type="entry name" value="YjgF/YER057c/UK114"/>
</dbReference>
<gene>
    <name evidence="1" type="ordered locus">Caka_0938</name>
</gene>
<organism evidence="1 2">
    <name type="scientific">Coraliomargarita akajimensis (strain DSM 45221 / IAM 15411 / JCM 23193 / KCTC 12865 / 04OKA010-24)</name>
    <dbReference type="NCBI Taxonomy" id="583355"/>
    <lineage>
        <taxon>Bacteria</taxon>
        <taxon>Pseudomonadati</taxon>
        <taxon>Verrucomicrobiota</taxon>
        <taxon>Opitutia</taxon>
        <taxon>Puniceicoccales</taxon>
        <taxon>Coraliomargaritaceae</taxon>
        <taxon>Coraliomargarita</taxon>
    </lineage>
</organism>
<proteinExistence type="predicted"/>
<dbReference type="STRING" id="583355.Caka_0938"/>
<dbReference type="Proteomes" id="UP000000925">
    <property type="component" value="Chromosome"/>
</dbReference>
<sequence>MNKLSPERTKLERYCIDYSDLNAEVRVSVFRGACADDIQMTVHPDPYGGFELQLDGLARAYQRACRELGLVAESGLWRRFFLSDPANQIPLLKAEAIADEEADCAISFIGQAPLTGTKINLIAHHLRSSKPLQKQRTGATLQLQRGKQTHLWITDLEEDSTRDAHAQTRRIFADYAEGLSRVGGTLSDAAVRTWIYVRGIDMNYGGMVRARGELFQDAGLTPDTHYIASTGIEARFSNINGKVKMDTYSIAPLTNGQVDYVNAFDHLGRTDDYGVNFERATAIHYRDRSHVFVSGTASINPAGEIVHAGDVLAQFERALENVEALLRSVDGDLDSMAHWILYLRDPADAARIRARAEQRMKSVPYVLVIGAVCRPGWLIEVEGLAIMPGDRPELPEY</sequence>
<reference evidence="1 2" key="1">
    <citation type="journal article" date="2010" name="Stand. Genomic Sci.">
        <title>Complete genome sequence of Coraliomargarita akajimensis type strain (04OKA010-24).</title>
        <authorList>
            <person name="Mavromatis K."/>
            <person name="Abt B."/>
            <person name="Brambilla E."/>
            <person name="Lapidus A."/>
            <person name="Copeland A."/>
            <person name="Deshpande S."/>
            <person name="Nolan M."/>
            <person name="Lucas S."/>
            <person name="Tice H."/>
            <person name="Cheng J.F."/>
            <person name="Han C."/>
            <person name="Detter J.C."/>
            <person name="Woyke T."/>
            <person name="Goodwin L."/>
            <person name="Pitluck S."/>
            <person name="Held B."/>
            <person name="Brettin T."/>
            <person name="Tapia R."/>
            <person name="Ivanova N."/>
            <person name="Mikhailova N."/>
            <person name="Pati A."/>
            <person name="Liolios K."/>
            <person name="Chen A."/>
            <person name="Palaniappan K."/>
            <person name="Land M."/>
            <person name="Hauser L."/>
            <person name="Chang Y.J."/>
            <person name="Jeffries C.D."/>
            <person name="Rohde M."/>
            <person name="Goker M."/>
            <person name="Bristow J."/>
            <person name="Eisen J.A."/>
            <person name="Markowitz V."/>
            <person name="Hugenholtz P."/>
            <person name="Klenk H.P."/>
            <person name="Kyrpides N.C."/>
        </authorList>
    </citation>
    <scope>NUCLEOTIDE SEQUENCE [LARGE SCALE GENOMIC DNA]</scope>
    <source>
        <strain evidence="2">DSM 45221 / IAM 15411 / JCM 23193 / KCTC 12865</strain>
    </source>
</reference>